<sequence length="57" mass="6223">MILEDLQFSVQAMLAESPDAIFLPLWFLLVCGLIVLLVLGWGDSRSVGHGTRPVAAR</sequence>
<organism evidence="2 3">
    <name type="scientific">Streptomyces mirabilis</name>
    <dbReference type="NCBI Taxonomy" id="68239"/>
    <lineage>
        <taxon>Bacteria</taxon>
        <taxon>Bacillati</taxon>
        <taxon>Actinomycetota</taxon>
        <taxon>Actinomycetes</taxon>
        <taxon>Kitasatosporales</taxon>
        <taxon>Streptomycetaceae</taxon>
        <taxon>Streptomyces</taxon>
    </lineage>
</organism>
<accession>A0ABU3UB83</accession>
<keyword evidence="1" id="KW-1133">Transmembrane helix</keyword>
<protein>
    <submittedName>
        <fullName evidence="2">Uncharacterized protein</fullName>
    </submittedName>
</protein>
<proteinExistence type="predicted"/>
<keyword evidence="3" id="KW-1185">Reference proteome</keyword>
<comment type="caution">
    <text evidence="2">The sequence shown here is derived from an EMBL/GenBank/DDBJ whole genome shotgun (WGS) entry which is preliminary data.</text>
</comment>
<keyword evidence="1" id="KW-0812">Transmembrane</keyword>
<feature type="transmembrane region" description="Helical" evidence="1">
    <location>
        <begin position="20"/>
        <end position="42"/>
    </location>
</feature>
<evidence type="ECO:0000313" key="2">
    <source>
        <dbReference type="EMBL" id="MDU8991085.1"/>
    </source>
</evidence>
<dbReference type="RefSeq" id="WP_164406080.1">
    <property type="nucleotide sequence ID" value="NZ_CP107955.1"/>
</dbReference>
<evidence type="ECO:0000313" key="3">
    <source>
        <dbReference type="Proteomes" id="UP001257627"/>
    </source>
</evidence>
<dbReference type="EMBL" id="JARAKF010000001">
    <property type="protein sequence ID" value="MDU8991085.1"/>
    <property type="molecule type" value="Genomic_DNA"/>
</dbReference>
<gene>
    <name evidence="2" type="ORF">PU648_01355</name>
</gene>
<name>A0ABU3UB83_9ACTN</name>
<keyword evidence="1" id="KW-0472">Membrane</keyword>
<evidence type="ECO:0000256" key="1">
    <source>
        <dbReference type="SAM" id="Phobius"/>
    </source>
</evidence>
<dbReference type="Proteomes" id="UP001257627">
    <property type="component" value="Unassembled WGS sequence"/>
</dbReference>
<reference evidence="2 3" key="1">
    <citation type="submission" date="2023-02" db="EMBL/GenBank/DDBJ databases">
        <authorList>
            <person name="Maleckis M."/>
        </authorList>
    </citation>
    <scope>NUCLEOTIDE SEQUENCE [LARGE SCALE GENOMIC DNA]</scope>
    <source>
        <strain evidence="2 3">P8-A2</strain>
    </source>
</reference>